<evidence type="ECO:0000313" key="2">
    <source>
        <dbReference type="EMBL" id="MCG2577172.1"/>
    </source>
</evidence>
<accession>A0ABS9K1Y6</accession>
<feature type="transmembrane region" description="Helical" evidence="1">
    <location>
        <begin position="21"/>
        <end position="40"/>
    </location>
</feature>
<keyword evidence="1" id="KW-1133">Transmembrane helix</keyword>
<comment type="caution">
    <text evidence="2">The sequence shown here is derived from an EMBL/GenBank/DDBJ whole genome shotgun (WGS) entry which is preliminary data.</text>
</comment>
<protein>
    <submittedName>
        <fullName evidence="2">Cytochrome c biogenesis protein ResB</fullName>
    </submittedName>
</protein>
<sequence>MQRTQQLKLGERGFLPMLASLKLTLIIFVFLGGSIVLAYFNEVRTSPWLIISLSLLSINLLAAIATNRHFRRQAPLMIFHLALLAIVILIAVGRLTYFKGRAEVVEGESFTGEFVEVDAGPWHPLGVDQAAFTNLGTRIRYAPGPVRLGTENRVGWMDENGKVQQAVIGDHTPLIRNHYRFYANWTKGFALMFGWQPERGEPMRGSVNLPSYPANALTQARQWSLPGSAEPVWAALQFDDEPVPEAGGEFRLPARYVVVVRQGQQRWEIPGDQGIVHLDLPGGRLTYLGLRTWMGYQVAWDRTMHWLLGAAAIAVLALAWHFWRKFTARPWNA</sequence>
<feature type="transmembrane region" description="Helical" evidence="1">
    <location>
        <begin position="46"/>
        <end position="65"/>
    </location>
</feature>
<feature type="transmembrane region" description="Helical" evidence="1">
    <location>
        <begin position="304"/>
        <end position="323"/>
    </location>
</feature>
<evidence type="ECO:0000313" key="3">
    <source>
        <dbReference type="Proteomes" id="UP001165384"/>
    </source>
</evidence>
<feature type="transmembrane region" description="Helical" evidence="1">
    <location>
        <begin position="77"/>
        <end position="97"/>
    </location>
</feature>
<keyword evidence="1" id="KW-0812">Transmembrane</keyword>
<dbReference type="EMBL" id="JAKLTN010000002">
    <property type="protein sequence ID" value="MCG2577172.1"/>
    <property type="molecule type" value="Genomic_DNA"/>
</dbReference>
<evidence type="ECO:0000256" key="1">
    <source>
        <dbReference type="SAM" id="Phobius"/>
    </source>
</evidence>
<reference evidence="2" key="1">
    <citation type="submission" date="2022-01" db="EMBL/GenBank/DDBJ databases">
        <authorList>
            <person name="Jo J.-H."/>
            <person name="Im W.-T."/>
        </authorList>
    </citation>
    <scope>NUCLEOTIDE SEQUENCE</scope>
    <source>
        <strain evidence="2">XY25</strain>
    </source>
</reference>
<keyword evidence="3" id="KW-1185">Reference proteome</keyword>
<keyword evidence="1" id="KW-0472">Membrane</keyword>
<gene>
    <name evidence="2" type="ORF">LZ012_09195</name>
</gene>
<dbReference type="RefSeq" id="WP_275709968.1">
    <property type="nucleotide sequence ID" value="NZ_JAKLTN010000002.1"/>
</dbReference>
<organism evidence="2 3">
    <name type="scientific">Dechloromonas hankyongensis</name>
    <dbReference type="NCBI Taxonomy" id="2908002"/>
    <lineage>
        <taxon>Bacteria</taxon>
        <taxon>Pseudomonadati</taxon>
        <taxon>Pseudomonadota</taxon>
        <taxon>Betaproteobacteria</taxon>
        <taxon>Rhodocyclales</taxon>
        <taxon>Azonexaceae</taxon>
        <taxon>Dechloromonas</taxon>
    </lineage>
</organism>
<dbReference type="Proteomes" id="UP001165384">
    <property type="component" value="Unassembled WGS sequence"/>
</dbReference>
<proteinExistence type="predicted"/>
<name>A0ABS9K1Y6_9RHOO</name>